<dbReference type="AlphaFoldDB" id="A0A7J7I9C3"/>
<feature type="compositionally biased region" description="Low complexity" evidence="1">
    <location>
        <begin position="1"/>
        <end position="18"/>
    </location>
</feature>
<evidence type="ECO:0000313" key="3">
    <source>
        <dbReference type="Proteomes" id="UP000593564"/>
    </source>
</evidence>
<keyword evidence="3" id="KW-1185">Reference proteome</keyword>
<gene>
    <name evidence="2" type="ORF">HYC85_001987</name>
</gene>
<protein>
    <submittedName>
        <fullName evidence="2">Uncharacterized protein</fullName>
    </submittedName>
</protein>
<dbReference type="PANTHER" id="PTHR11229">
    <property type="entry name" value="50S RIBOSOMAL PROTEIN L3"/>
    <property type="match status" value="1"/>
</dbReference>
<reference evidence="3" key="1">
    <citation type="journal article" date="2020" name="Nat. Commun.">
        <title>Genome assembly of wild tea tree DASZ reveals pedigree and selection history of tea varieties.</title>
        <authorList>
            <person name="Zhang W."/>
            <person name="Zhang Y."/>
            <person name="Qiu H."/>
            <person name="Guo Y."/>
            <person name="Wan H."/>
            <person name="Zhang X."/>
            <person name="Scossa F."/>
            <person name="Alseekh S."/>
            <person name="Zhang Q."/>
            <person name="Wang P."/>
            <person name="Xu L."/>
            <person name="Schmidt M.H."/>
            <person name="Jia X."/>
            <person name="Li D."/>
            <person name="Zhu A."/>
            <person name="Guo F."/>
            <person name="Chen W."/>
            <person name="Ni D."/>
            <person name="Usadel B."/>
            <person name="Fernie A.R."/>
            <person name="Wen W."/>
        </authorList>
    </citation>
    <scope>NUCLEOTIDE SEQUENCE [LARGE SCALE GENOMIC DNA]</scope>
    <source>
        <strain evidence="3">cv. G240</strain>
    </source>
</reference>
<dbReference type="GO" id="GO:0006412">
    <property type="term" value="P:translation"/>
    <property type="evidence" value="ECO:0007669"/>
    <property type="project" value="InterPro"/>
</dbReference>
<dbReference type="InterPro" id="IPR009000">
    <property type="entry name" value="Transl_B-barrel_sf"/>
</dbReference>
<accession>A0A7J7I9C3</accession>
<comment type="caution">
    <text evidence="2">The sequence shown here is derived from an EMBL/GenBank/DDBJ whole genome shotgun (WGS) entry which is preliminary data.</text>
</comment>
<dbReference type="InterPro" id="IPR019927">
    <property type="entry name" value="Ribosomal_uL3_bac/org-type"/>
</dbReference>
<name>A0A7J7I9C3_CAMSI</name>
<feature type="region of interest" description="Disordered" evidence="1">
    <location>
        <begin position="1"/>
        <end position="20"/>
    </location>
</feature>
<dbReference type="GO" id="GO:0005762">
    <property type="term" value="C:mitochondrial large ribosomal subunit"/>
    <property type="evidence" value="ECO:0007669"/>
    <property type="project" value="TreeGrafter"/>
</dbReference>
<proteinExistence type="predicted"/>
<dbReference type="SUPFAM" id="SSF50447">
    <property type="entry name" value="Translation proteins"/>
    <property type="match status" value="1"/>
</dbReference>
<sequence>MRSSKSPSSNPSLSRGLPPSSPPVVIKCGFIPVFKGRKMPGRMGGKQRIVKDVWVYKIDPARNLMWVRGQNEIMSKPELFVDPDLELSLAFLDQKEAWDIQGYNLARHFGPDSVQNSSVLTGCQTNSMLLDDWDLMGHLGRCLKGHSDERPIDKELHLGHPGGRPLCREFNISKIC</sequence>
<evidence type="ECO:0000256" key="1">
    <source>
        <dbReference type="SAM" id="MobiDB-lite"/>
    </source>
</evidence>
<dbReference type="Proteomes" id="UP000593564">
    <property type="component" value="Unassembled WGS sequence"/>
</dbReference>
<organism evidence="2 3">
    <name type="scientific">Camellia sinensis</name>
    <name type="common">Tea plant</name>
    <name type="synonym">Thea sinensis</name>
    <dbReference type="NCBI Taxonomy" id="4442"/>
    <lineage>
        <taxon>Eukaryota</taxon>
        <taxon>Viridiplantae</taxon>
        <taxon>Streptophyta</taxon>
        <taxon>Embryophyta</taxon>
        <taxon>Tracheophyta</taxon>
        <taxon>Spermatophyta</taxon>
        <taxon>Magnoliopsida</taxon>
        <taxon>eudicotyledons</taxon>
        <taxon>Gunneridae</taxon>
        <taxon>Pentapetalae</taxon>
        <taxon>asterids</taxon>
        <taxon>Ericales</taxon>
        <taxon>Theaceae</taxon>
        <taxon>Camellia</taxon>
    </lineage>
</organism>
<reference evidence="2 3" key="2">
    <citation type="submission" date="2020-07" db="EMBL/GenBank/DDBJ databases">
        <title>Genome assembly of wild tea tree DASZ reveals pedigree and selection history of tea varieties.</title>
        <authorList>
            <person name="Zhang W."/>
        </authorList>
    </citation>
    <scope>NUCLEOTIDE SEQUENCE [LARGE SCALE GENOMIC DNA]</scope>
    <source>
        <strain evidence="3">cv. G240</strain>
        <tissue evidence="2">Leaf</tissue>
    </source>
</reference>
<dbReference type="EMBL" id="JACBKZ010000001">
    <property type="protein sequence ID" value="KAF5960778.1"/>
    <property type="molecule type" value="Genomic_DNA"/>
</dbReference>
<dbReference type="PANTHER" id="PTHR11229:SF8">
    <property type="entry name" value="LARGE RIBOSOMAL SUBUNIT PROTEIN UL3M"/>
    <property type="match status" value="1"/>
</dbReference>
<dbReference type="GO" id="GO:0003735">
    <property type="term" value="F:structural constituent of ribosome"/>
    <property type="evidence" value="ECO:0007669"/>
    <property type="project" value="InterPro"/>
</dbReference>
<evidence type="ECO:0000313" key="2">
    <source>
        <dbReference type="EMBL" id="KAF5960778.1"/>
    </source>
</evidence>
<dbReference type="Gene3D" id="2.40.30.10">
    <property type="entry name" value="Translation factors"/>
    <property type="match status" value="1"/>
</dbReference>